<comment type="caution">
    <text evidence="6">The sequence shown here is derived from an EMBL/GenBank/DDBJ whole genome shotgun (WGS) entry which is preliminary data.</text>
</comment>
<dbReference type="SMART" id="SM00343">
    <property type="entry name" value="ZnF_C2HC"/>
    <property type="match status" value="2"/>
</dbReference>
<dbReference type="InterPro" id="IPR012340">
    <property type="entry name" value="NA-bd_OB-fold"/>
</dbReference>
<accession>A0AAD5LA71</accession>
<dbReference type="SUPFAM" id="SSF57756">
    <property type="entry name" value="Retrovirus zinc finger-like domains"/>
    <property type="match status" value="1"/>
</dbReference>
<evidence type="ECO:0000256" key="4">
    <source>
        <dbReference type="SAM" id="MobiDB-lite"/>
    </source>
</evidence>
<evidence type="ECO:0000259" key="5">
    <source>
        <dbReference type="PROSITE" id="PS51857"/>
    </source>
</evidence>
<sequence>MEGERERSAENSCGGSSTTATSSTGLRRKGRCKWFNVSKGWGFVTPDDGSPDIFVHQSVIRMSGFRNLAEGEEVELETKDAVKGEEATIVTGPGGSDCRGSQRHPKKTIKSKRIRCYNCGVVGSHIASKCTMGPQPKRCHQCKAEDHLISECPSKLERRSRANTKTERKKAHLSEKQMKL</sequence>
<dbReference type="GO" id="GO:0005737">
    <property type="term" value="C:cytoplasm"/>
    <property type="evidence" value="ECO:0007669"/>
    <property type="project" value="UniProtKB-SubCell"/>
</dbReference>
<dbReference type="AlphaFoldDB" id="A0AAD5LA71"/>
<dbReference type="Pfam" id="PF00313">
    <property type="entry name" value="CSD"/>
    <property type="match status" value="1"/>
</dbReference>
<keyword evidence="7" id="KW-1185">Reference proteome</keyword>
<organism evidence="6 7">
    <name type="scientific">Daphnia sinensis</name>
    <dbReference type="NCBI Taxonomy" id="1820382"/>
    <lineage>
        <taxon>Eukaryota</taxon>
        <taxon>Metazoa</taxon>
        <taxon>Ecdysozoa</taxon>
        <taxon>Arthropoda</taxon>
        <taxon>Crustacea</taxon>
        <taxon>Branchiopoda</taxon>
        <taxon>Diplostraca</taxon>
        <taxon>Cladocera</taxon>
        <taxon>Anomopoda</taxon>
        <taxon>Daphniidae</taxon>
        <taxon>Daphnia</taxon>
        <taxon>Daphnia similis group</taxon>
    </lineage>
</organism>
<dbReference type="SMART" id="SM00357">
    <property type="entry name" value="CSP"/>
    <property type="match status" value="1"/>
</dbReference>
<dbReference type="PANTHER" id="PTHR46109">
    <property type="entry name" value="PROTEIN LIN-28"/>
    <property type="match status" value="1"/>
</dbReference>
<dbReference type="InterPro" id="IPR011129">
    <property type="entry name" value="CSD"/>
</dbReference>
<dbReference type="GO" id="GO:0031054">
    <property type="term" value="P:pre-miRNA processing"/>
    <property type="evidence" value="ECO:0007669"/>
    <property type="project" value="TreeGrafter"/>
</dbReference>
<dbReference type="PROSITE" id="PS51857">
    <property type="entry name" value="CSD_2"/>
    <property type="match status" value="1"/>
</dbReference>
<gene>
    <name evidence="6" type="ORF">GHT06_015760</name>
</gene>
<dbReference type="GO" id="GO:0005634">
    <property type="term" value="C:nucleus"/>
    <property type="evidence" value="ECO:0007669"/>
    <property type="project" value="TreeGrafter"/>
</dbReference>
<dbReference type="PANTHER" id="PTHR46109:SF1">
    <property type="entry name" value="PROTEIN LIN-28 HOMOLOG"/>
    <property type="match status" value="1"/>
</dbReference>
<dbReference type="EMBL" id="WJBH02000005">
    <property type="protein sequence ID" value="KAI9558971.1"/>
    <property type="molecule type" value="Genomic_DNA"/>
</dbReference>
<evidence type="ECO:0000256" key="3">
    <source>
        <dbReference type="ARBA" id="ARBA00022490"/>
    </source>
</evidence>
<feature type="region of interest" description="Disordered" evidence="4">
    <location>
        <begin position="156"/>
        <end position="180"/>
    </location>
</feature>
<comment type="subcellular location">
    <subcellularLocation>
        <location evidence="1">Cytoplasm</location>
    </subcellularLocation>
</comment>
<dbReference type="CDD" id="cd04458">
    <property type="entry name" value="CSP_CDS"/>
    <property type="match status" value="1"/>
</dbReference>
<feature type="domain" description="CSD" evidence="5">
    <location>
        <begin position="27"/>
        <end position="92"/>
    </location>
</feature>
<dbReference type="InterPro" id="IPR036875">
    <property type="entry name" value="Znf_CCHC_sf"/>
</dbReference>
<evidence type="ECO:0000256" key="2">
    <source>
        <dbReference type="ARBA" id="ARBA00008840"/>
    </source>
</evidence>
<dbReference type="InterPro" id="IPR051373">
    <property type="entry name" value="Lin-28_RNA-binding"/>
</dbReference>
<comment type="similarity">
    <text evidence="2">Belongs to the lin-28 family.</text>
</comment>
<dbReference type="Gene3D" id="4.10.60.10">
    <property type="entry name" value="Zinc finger, CCHC-type"/>
    <property type="match status" value="1"/>
</dbReference>
<protein>
    <recommendedName>
        <fullName evidence="5">CSD domain-containing protein</fullName>
    </recommendedName>
</protein>
<feature type="compositionally biased region" description="Low complexity" evidence="4">
    <location>
        <begin position="14"/>
        <end position="25"/>
    </location>
</feature>
<keyword evidence="3" id="KW-0963">Cytoplasm</keyword>
<name>A0AAD5LA71_9CRUS</name>
<proteinExistence type="inferred from homology"/>
<evidence type="ECO:0000313" key="7">
    <source>
        <dbReference type="Proteomes" id="UP000820818"/>
    </source>
</evidence>
<dbReference type="SUPFAM" id="SSF50249">
    <property type="entry name" value="Nucleic acid-binding proteins"/>
    <property type="match status" value="1"/>
</dbReference>
<dbReference type="Proteomes" id="UP000820818">
    <property type="component" value="Linkage Group LG5"/>
</dbReference>
<dbReference type="InterPro" id="IPR002059">
    <property type="entry name" value="CSP_DNA-bd"/>
</dbReference>
<dbReference type="InterPro" id="IPR001878">
    <property type="entry name" value="Znf_CCHC"/>
</dbReference>
<dbReference type="GO" id="GO:0003729">
    <property type="term" value="F:mRNA binding"/>
    <property type="evidence" value="ECO:0007669"/>
    <property type="project" value="TreeGrafter"/>
</dbReference>
<evidence type="ECO:0000256" key="1">
    <source>
        <dbReference type="ARBA" id="ARBA00004496"/>
    </source>
</evidence>
<dbReference type="Gene3D" id="2.40.50.140">
    <property type="entry name" value="Nucleic acid-binding proteins"/>
    <property type="match status" value="1"/>
</dbReference>
<dbReference type="GO" id="GO:0008270">
    <property type="term" value="F:zinc ion binding"/>
    <property type="evidence" value="ECO:0007669"/>
    <property type="project" value="InterPro"/>
</dbReference>
<reference evidence="6 7" key="1">
    <citation type="submission" date="2022-05" db="EMBL/GenBank/DDBJ databases">
        <title>A multi-omics perspective on studying reproductive biology in Daphnia sinensis.</title>
        <authorList>
            <person name="Jia J."/>
        </authorList>
    </citation>
    <scope>NUCLEOTIDE SEQUENCE [LARGE SCALE GENOMIC DNA]</scope>
    <source>
        <strain evidence="6 7">WSL</strain>
    </source>
</reference>
<feature type="region of interest" description="Disordered" evidence="4">
    <location>
        <begin position="1"/>
        <end position="27"/>
    </location>
</feature>
<dbReference type="PRINTS" id="PR00050">
    <property type="entry name" value="COLDSHOCK"/>
</dbReference>
<evidence type="ECO:0000313" key="6">
    <source>
        <dbReference type="EMBL" id="KAI9558971.1"/>
    </source>
</evidence>